<keyword evidence="1" id="KW-1133">Transmembrane helix</keyword>
<evidence type="ECO:0000313" key="3">
    <source>
        <dbReference type="Proteomes" id="UP000247454"/>
    </source>
</evidence>
<feature type="transmembrane region" description="Helical" evidence="1">
    <location>
        <begin position="23"/>
        <end position="46"/>
    </location>
</feature>
<reference evidence="2 3" key="1">
    <citation type="submission" date="2018-06" db="EMBL/GenBank/DDBJ databases">
        <title>Genomic Encyclopedia of Type Strains, Phase III (KMG-III): the genomes of soil and plant-associated and newly described type strains.</title>
        <authorList>
            <person name="Whitman W."/>
        </authorList>
    </citation>
    <scope>NUCLEOTIDE SEQUENCE [LARGE SCALE GENOMIC DNA]</scope>
    <source>
        <strain evidence="2 3">ORS 1419</strain>
    </source>
</reference>
<evidence type="ECO:0008006" key="4">
    <source>
        <dbReference type="Google" id="ProtNLM"/>
    </source>
</evidence>
<keyword evidence="1" id="KW-0812">Transmembrane</keyword>
<feature type="transmembrane region" description="Helical" evidence="1">
    <location>
        <begin position="58"/>
        <end position="80"/>
    </location>
</feature>
<keyword evidence="1" id="KW-0472">Membrane</keyword>
<sequence length="211" mass="22362">MRTDDLINLIAQDTRPPVEVSKALLLALVMGAATSCVLFFAVLGFRPDVADAIETGRFAFKFLVTLSLFSIASSLLSAMVRPGQGATARRWLLLLVPILLLGAVIVELIVTPSGLWGVRLIGSNAVHCLIVIPLLSFFPGVFLFRAMRNGAPDNPGQAGAIAALASAGIAATLYASNCPDDSPLFVAIWYSAATLAVVAIGYFAGLRFLRW</sequence>
<evidence type="ECO:0000256" key="1">
    <source>
        <dbReference type="SAM" id="Phobius"/>
    </source>
</evidence>
<evidence type="ECO:0000313" key="2">
    <source>
        <dbReference type="EMBL" id="PYE87279.1"/>
    </source>
</evidence>
<feature type="transmembrane region" description="Helical" evidence="1">
    <location>
        <begin position="124"/>
        <end position="144"/>
    </location>
</feature>
<dbReference type="OrthoDB" id="9816468at2"/>
<name>A0A318T0V3_9HYPH</name>
<dbReference type="RefSeq" id="WP_110752489.1">
    <property type="nucleotide sequence ID" value="NZ_QJTF01000014.1"/>
</dbReference>
<accession>A0A318T0V3</accession>
<comment type="caution">
    <text evidence="2">The sequence shown here is derived from an EMBL/GenBank/DDBJ whole genome shotgun (WGS) entry which is preliminary data.</text>
</comment>
<dbReference type="AlphaFoldDB" id="A0A318T0V3"/>
<dbReference type="Proteomes" id="UP000247454">
    <property type="component" value="Unassembled WGS sequence"/>
</dbReference>
<dbReference type="Pfam" id="PF06532">
    <property type="entry name" value="NrsF"/>
    <property type="match status" value="1"/>
</dbReference>
<feature type="transmembrane region" description="Helical" evidence="1">
    <location>
        <begin position="156"/>
        <end position="175"/>
    </location>
</feature>
<feature type="transmembrane region" description="Helical" evidence="1">
    <location>
        <begin position="92"/>
        <end position="118"/>
    </location>
</feature>
<organism evidence="2 3">
    <name type="scientific">Phyllobacterium leguminum</name>
    <dbReference type="NCBI Taxonomy" id="314237"/>
    <lineage>
        <taxon>Bacteria</taxon>
        <taxon>Pseudomonadati</taxon>
        <taxon>Pseudomonadota</taxon>
        <taxon>Alphaproteobacteria</taxon>
        <taxon>Hyphomicrobiales</taxon>
        <taxon>Phyllobacteriaceae</taxon>
        <taxon>Phyllobacterium</taxon>
    </lineage>
</organism>
<keyword evidence="3" id="KW-1185">Reference proteome</keyword>
<feature type="transmembrane region" description="Helical" evidence="1">
    <location>
        <begin position="187"/>
        <end position="209"/>
    </location>
</feature>
<proteinExistence type="predicted"/>
<protein>
    <recommendedName>
        <fullName evidence="4">DUF1109 family protein</fullName>
    </recommendedName>
</protein>
<dbReference type="EMBL" id="QJTF01000014">
    <property type="protein sequence ID" value="PYE87279.1"/>
    <property type="molecule type" value="Genomic_DNA"/>
</dbReference>
<dbReference type="InterPro" id="IPR009495">
    <property type="entry name" value="NrsF"/>
</dbReference>
<gene>
    <name evidence="2" type="ORF">C7477_11414</name>
</gene>